<keyword evidence="2" id="KW-1185">Reference proteome</keyword>
<comment type="caution">
    <text evidence="1">The sequence shown here is derived from an EMBL/GenBank/DDBJ whole genome shotgun (WGS) entry which is preliminary data.</text>
</comment>
<protein>
    <submittedName>
        <fullName evidence="1">Uncharacterized protein</fullName>
    </submittedName>
</protein>
<name>A0A231H1Z1_9NOCA</name>
<accession>A0A231H1Z1</accession>
<dbReference type="RefSeq" id="WP_094026851.1">
    <property type="nucleotide sequence ID" value="NZ_NGAF01000012.1"/>
</dbReference>
<evidence type="ECO:0000313" key="1">
    <source>
        <dbReference type="EMBL" id="OXR42858.1"/>
    </source>
</evidence>
<organism evidence="1 2">
    <name type="scientific">Nocardia cerradoensis</name>
    <dbReference type="NCBI Taxonomy" id="85688"/>
    <lineage>
        <taxon>Bacteria</taxon>
        <taxon>Bacillati</taxon>
        <taxon>Actinomycetota</taxon>
        <taxon>Actinomycetes</taxon>
        <taxon>Mycobacteriales</taxon>
        <taxon>Nocardiaceae</taxon>
        <taxon>Nocardia</taxon>
    </lineage>
</organism>
<sequence length="148" mass="15962">MAMIPTDDLPTPTADVLRRRARAAGLSMNAHIRGELIGLAGRRIPLDAVVEFLDAERPGRHDSAIDADAMAVIGDYDLPAQTWSVLARRAGAAGMPLSAYIRQELITSARRTTVNDVALEMLEVQQANPGLVIDMDAVVAATRYVRAE</sequence>
<dbReference type="EMBL" id="NGAF01000012">
    <property type="protein sequence ID" value="OXR42858.1"/>
    <property type="molecule type" value="Genomic_DNA"/>
</dbReference>
<evidence type="ECO:0000313" key="2">
    <source>
        <dbReference type="Proteomes" id="UP000215506"/>
    </source>
</evidence>
<proteinExistence type="predicted"/>
<dbReference type="Proteomes" id="UP000215506">
    <property type="component" value="Unassembled WGS sequence"/>
</dbReference>
<reference evidence="1 2" key="1">
    <citation type="submission" date="2017-07" db="EMBL/GenBank/DDBJ databases">
        <title>First draft Genome Sequence of Nocardia cerradoensis isolated from human infection.</title>
        <authorList>
            <person name="Carrasco G."/>
        </authorList>
    </citation>
    <scope>NUCLEOTIDE SEQUENCE [LARGE SCALE GENOMIC DNA]</scope>
    <source>
        <strain evidence="1 2">CNM20130759</strain>
    </source>
</reference>
<dbReference type="AlphaFoldDB" id="A0A231H1Z1"/>
<gene>
    <name evidence="1" type="ORF">B7C42_05196</name>
</gene>